<feature type="region of interest" description="Disordered" evidence="1">
    <location>
        <begin position="178"/>
        <end position="218"/>
    </location>
</feature>
<evidence type="ECO:0000313" key="2">
    <source>
        <dbReference type="EMBL" id="KAJ7708191.1"/>
    </source>
</evidence>
<dbReference type="Proteomes" id="UP001221757">
    <property type="component" value="Unassembled WGS sequence"/>
</dbReference>
<feature type="region of interest" description="Disordered" evidence="1">
    <location>
        <begin position="1"/>
        <end position="44"/>
    </location>
</feature>
<reference evidence="2" key="1">
    <citation type="submission" date="2023-03" db="EMBL/GenBank/DDBJ databases">
        <title>Massive genome expansion in bonnet fungi (Mycena s.s.) driven by repeated elements and novel gene families across ecological guilds.</title>
        <authorList>
            <consortium name="Lawrence Berkeley National Laboratory"/>
            <person name="Harder C.B."/>
            <person name="Miyauchi S."/>
            <person name="Viragh M."/>
            <person name="Kuo A."/>
            <person name="Thoen E."/>
            <person name="Andreopoulos B."/>
            <person name="Lu D."/>
            <person name="Skrede I."/>
            <person name="Drula E."/>
            <person name="Henrissat B."/>
            <person name="Morin E."/>
            <person name="Kohler A."/>
            <person name="Barry K."/>
            <person name="LaButti K."/>
            <person name="Morin E."/>
            <person name="Salamov A."/>
            <person name="Lipzen A."/>
            <person name="Mereny Z."/>
            <person name="Hegedus B."/>
            <person name="Baldrian P."/>
            <person name="Stursova M."/>
            <person name="Weitz H."/>
            <person name="Taylor A."/>
            <person name="Grigoriev I.V."/>
            <person name="Nagy L.G."/>
            <person name="Martin F."/>
            <person name="Kauserud H."/>
        </authorList>
    </citation>
    <scope>NUCLEOTIDE SEQUENCE</scope>
    <source>
        <strain evidence="2">CBHHK067</strain>
    </source>
</reference>
<accession>A0AAD7MAM2</accession>
<keyword evidence="3" id="KW-1185">Reference proteome</keyword>
<name>A0AAD7MAM2_MYCRO</name>
<evidence type="ECO:0000256" key="1">
    <source>
        <dbReference type="SAM" id="MobiDB-lite"/>
    </source>
</evidence>
<feature type="compositionally biased region" description="Low complexity" evidence="1">
    <location>
        <begin position="67"/>
        <end position="91"/>
    </location>
</feature>
<feature type="region of interest" description="Disordered" evidence="1">
    <location>
        <begin position="66"/>
        <end position="91"/>
    </location>
</feature>
<feature type="compositionally biased region" description="Basic and acidic residues" evidence="1">
    <location>
        <begin position="498"/>
        <end position="509"/>
    </location>
</feature>
<dbReference type="EMBL" id="JARKIE010000004">
    <property type="protein sequence ID" value="KAJ7708191.1"/>
    <property type="molecule type" value="Genomic_DNA"/>
</dbReference>
<protein>
    <submittedName>
        <fullName evidence="2">Uncharacterized protein</fullName>
    </submittedName>
</protein>
<dbReference type="AlphaFoldDB" id="A0AAD7MAM2"/>
<sequence>MALTKTTATNHARCQASHAGSVPVDTLTDGIPSNNTMESDSAPMNLRRAVNLESKLTIWQAPSARGAVATPAPSPSVAPAAETAPAATDAPAPLTTAAPAAALAPADFTTPAAASTVAETPKALVPTPIVSDIITPKTIATPAPAAADATLAAAENTIIIQETHLNVIDVDQIASPRPEPIRRNDFPLLPSPRNKTMAPVSHAEKRKAKRKLKQMRRTTTISSTILAHAPPASPPRCPATATPVAEPEARHHRADDNGCVIPIPAPPVGCSPHPKFLGWISGRNGNCLQMAPCLQKNIADHFNMDPTDVRVGALGPGKGPGPDPIAWIISIPQEQADYLLDIGALNSDNGLLKFYIPYNNPISPFLCTFMGFTIPEAGTALVLTIIGGAIADDPAVARFVRGHRDVFPAHLTAEEAFARFTKSVYVLALPLCQSDGTYIAWNVYAHSPTHNEEAFISLQSLFGNLSIFTVWSGTGRLGKNNQGGNNKSAKGAKGKGKDRKDRKGGNGRK</sequence>
<feature type="region of interest" description="Disordered" evidence="1">
    <location>
        <begin position="479"/>
        <end position="509"/>
    </location>
</feature>
<evidence type="ECO:0000313" key="3">
    <source>
        <dbReference type="Proteomes" id="UP001221757"/>
    </source>
</evidence>
<feature type="compositionally biased region" description="Polar residues" evidence="1">
    <location>
        <begin position="1"/>
        <end position="12"/>
    </location>
</feature>
<proteinExistence type="predicted"/>
<organism evidence="2 3">
    <name type="scientific">Mycena rosella</name>
    <name type="common">Pink bonnet</name>
    <name type="synonym">Agaricus rosellus</name>
    <dbReference type="NCBI Taxonomy" id="1033263"/>
    <lineage>
        <taxon>Eukaryota</taxon>
        <taxon>Fungi</taxon>
        <taxon>Dikarya</taxon>
        <taxon>Basidiomycota</taxon>
        <taxon>Agaricomycotina</taxon>
        <taxon>Agaricomycetes</taxon>
        <taxon>Agaricomycetidae</taxon>
        <taxon>Agaricales</taxon>
        <taxon>Marasmiineae</taxon>
        <taxon>Mycenaceae</taxon>
        <taxon>Mycena</taxon>
    </lineage>
</organism>
<gene>
    <name evidence="2" type="ORF">B0H17DRAFT_1124964</name>
</gene>
<feature type="compositionally biased region" description="Low complexity" evidence="1">
    <location>
        <begin position="479"/>
        <end position="489"/>
    </location>
</feature>
<feature type="compositionally biased region" description="Basic residues" evidence="1">
    <location>
        <begin position="204"/>
        <end position="216"/>
    </location>
</feature>
<comment type="caution">
    <text evidence="2">The sequence shown here is derived from an EMBL/GenBank/DDBJ whole genome shotgun (WGS) entry which is preliminary data.</text>
</comment>